<evidence type="ECO:0000256" key="13">
    <source>
        <dbReference type="ARBA" id="ARBA00023002"/>
    </source>
</evidence>
<keyword evidence="11" id="KW-0249">Electron transport</keyword>
<evidence type="ECO:0000256" key="4">
    <source>
        <dbReference type="ARBA" id="ARBA00015816"/>
    </source>
</evidence>
<feature type="compositionally biased region" description="Basic and acidic residues" evidence="20">
    <location>
        <begin position="1"/>
        <end position="16"/>
    </location>
</feature>
<evidence type="ECO:0000256" key="1">
    <source>
        <dbReference type="ARBA" id="ARBA00002494"/>
    </source>
</evidence>
<evidence type="ECO:0000256" key="19">
    <source>
        <dbReference type="ARBA" id="ARBA00032409"/>
    </source>
</evidence>
<feature type="compositionally biased region" description="Basic and acidic residues" evidence="20">
    <location>
        <begin position="26"/>
        <end position="51"/>
    </location>
</feature>
<feature type="transmembrane region" description="Helical" evidence="21">
    <location>
        <begin position="191"/>
        <end position="208"/>
    </location>
</feature>
<evidence type="ECO:0000256" key="7">
    <source>
        <dbReference type="ARBA" id="ARBA00022660"/>
    </source>
</evidence>
<dbReference type="Pfam" id="PF19297">
    <property type="entry name" value="QcrA_N"/>
    <property type="match status" value="1"/>
</dbReference>
<dbReference type="CDD" id="cd03467">
    <property type="entry name" value="Rieske"/>
    <property type="match status" value="1"/>
</dbReference>
<gene>
    <name evidence="23" type="ORF">GCM10009760_59400</name>
</gene>
<evidence type="ECO:0000256" key="17">
    <source>
        <dbReference type="ARBA" id="ARBA00023157"/>
    </source>
</evidence>
<dbReference type="EMBL" id="BAAANT010000058">
    <property type="protein sequence ID" value="GAA2157320.1"/>
    <property type="molecule type" value="Genomic_DNA"/>
</dbReference>
<keyword evidence="5" id="KW-0813">Transport</keyword>
<dbReference type="InterPro" id="IPR014349">
    <property type="entry name" value="Rieske_Fe-S_prot"/>
</dbReference>
<keyword evidence="9" id="KW-0001">2Fe-2S</keyword>
<feature type="region of interest" description="Disordered" evidence="20">
    <location>
        <begin position="1"/>
        <end position="66"/>
    </location>
</feature>
<evidence type="ECO:0000256" key="14">
    <source>
        <dbReference type="ARBA" id="ARBA00023004"/>
    </source>
</evidence>
<dbReference type="PANTHER" id="PTHR10134">
    <property type="entry name" value="CYTOCHROME B-C1 COMPLEX SUBUNIT RIESKE, MITOCHONDRIAL"/>
    <property type="match status" value="1"/>
</dbReference>
<dbReference type="InterPro" id="IPR036922">
    <property type="entry name" value="Rieske_2Fe-2S_sf"/>
</dbReference>
<feature type="domain" description="Rieske" evidence="22">
    <location>
        <begin position="301"/>
        <end position="365"/>
    </location>
</feature>
<evidence type="ECO:0000256" key="16">
    <source>
        <dbReference type="ARBA" id="ARBA00023136"/>
    </source>
</evidence>
<keyword evidence="12 21" id="KW-1133">Transmembrane helix</keyword>
<evidence type="ECO:0000256" key="11">
    <source>
        <dbReference type="ARBA" id="ARBA00022982"/>
    </source>
</evidence>
<dbReference type="InterPro" id="IPR045603">
    <property type="entry name" value="QcrA_N"/>
</dbReference>
<evidence type="ECO:0000259" key="22">
    <source>
        <dbReference type="PROSITE" id="PS51296"/>
    </source>
</evidence>
<evidence type="ECO:0000256" key="21">
    <source>
        <dbReference type="SAM" id="Phobius"/>
    </source>
</evidence>
<accession>A0ABP5M2N6</accession>
<keyword evidence="17" id="KW-1015">Disulfide bond</keyword>
<keyword evidence="6" id="KW-1003">Cell membrane</keyword>
<evidence type="ECO:0000256" key="18">
    <source>
        <dbReference type="ARBA" id="ARBA00029586"/>
    </source>
</evidence>
<organism evidence="23 24">
    <name type="scientific">Kitasatospora kazusensis</name>
    <dbReference type="NCBI Taxonomy" id="407974"/>
    <lineage>
        <taxon>Bacteria</taxon>
        <taxon>Bacillati</taxon>
        <taxon>Actinomycetota</taxon>
        <taxon>Actinomycetes</taxon>
        <taxon>Kitasatosporales</taxon>
        <taxon>Streptomycetaceae</taxon>
        <taxon>Kitasatospora</taxon>
    </lineage>
</organism>
<evidence type="ECO:0000256" key="8">
    <source>
        <dbReference type="ARBA" id="ARBA00022692"/>
    </source>
</evidence>
<keyword evidence="16 21" id="KW-0472">Membrane</keyword>
<dbReference type="PROSITE" id="PS51296">
    <property type="entry name" value="RIESKE"/>
    <property type="match status" value="1"/>
</dbReference>
<comment type="subcellular location">
    <subcellularLocation>
        <location evidence="2">Cell membrane</location>
        <topology evidence="2">Multi-pass membrane protein</topology>
    </subcellularLocation>
</comment>
<keyword evidence="7" id="KW-0679">Respiratory chain</keyword>
<dbReference type="Pfam" id="PF00355">
    <property type="entry name" value="Rieske"/>
    <property type="match status" value="1"/>
</dbReference>
<evidence type="ECO:0000256" key="12">
    <source>
        <dbReference type="ARBA" id="ARBA00022989"/>
    </source>
</evidence>
<evidence type="ECO:0000256" key="10">
    <source>
        <dbReference type="ARBA" id="ARBA00022723"/>
    </source>
</evidence>
<sequence length="383" mass="42175">MDLRSRRSHRDRDLGRRPHHQGQEVMSHDNMPEEHKLPEAHDASHGHDVAPHGDPFADPGLPVHEPRRTDIDERAAQRAERQVSLMFIVSMLATVGFIASYVVFPIDKIIYVFPLGHVSALNLALGLTLGVALFCIGAGAVHWARTLMSDHEVPAERHAIEADDEVRADVIEQFKTGAAESGFGRRKMIRNTLIGSMALVPLSGVVLLRDLGPLPETKLDHTGWQEATPAQPIQLINMNTELPMKAEDIVIGSLTFAKPQGLTQDDEQFQEKIAKDALMLVRIAPEDIKDTSSRDLGFEGILAYSKICTHVGCPISLYEQQTHHALCPCHQSTFDLSDGARVIFGPAGHPLPQLKITTDEKGFLVATGDFSEPVGPSFWERSA</sequence>
<feature type="transmembrane region" description="Helical" evidence="21">
    <location>
        <begin position="124"/>
        <end position="144"/>
    </location>
</feature>
<evidence type="ECO:0000256" key="2">
    <source>
        <dbReference type="ARBA" id="ARBA00004651"/>
    </source>
</evidence>
<protein>
    <recommendedName>
        <fullName evidence="4">Cytochrome bc1 complex Rieske iron-sulfur subunit</fullName>
    </recommendedName>
    <alternativeName>
        <fullName evidence="18">Cytochrome bc1 reductase complex subunit QcrA</fullName>
    </alternativeName>
    <alternativeName>
        <fullName evidence="19">Rieske iron-sulfur protein</fullName>
    </alternativeName>
</protein>
<dbReference type="Proteomes" id="UP001422759">
    <property type="component" value="Unassembled WGS sequence"/>
</dbReference>
<keyword evidence="14" id="KW-0408">Iron</keyword>
<evidence type="ECO:0000256" key="9">
    <source>
        <dbReference type="ARBA" id="ARBA00022714"/>
    </source>
</evidence>
<evidence type="ECO:0000256" key="15">
    <source>
        <dbReference type="ARBA" id="ARBA00023014"/>
    </source>
</evidence>
<comment type="function">
    <text evidence="1">Iron-sulfur subunit of the cytochrome bc1 complex, an essential component of the respiratory electron transport chain required for ATP synthesis. The bc1 complex catalyzes the oxidation of menaquinol and the reduction of cytochrome c in the respiratory chain. The bc1 complex operates through a Q-cycle mechanism that couples electron transfer to generation of the proton gradient that drives ATP synthesis.</text>
</comment>
<keyword evidence="8 21" id="KW-0812">Transmembrane</keyword>
<evidence type="ECO:0000313" key="24">
    <source>
        <dbReference type="Proteomes" id="UP001422759"/>
    </source>
</evidence>
<evidence type="ECO:0000256" key="6">
    <source>
        <dbReference type="ARBA" id="ARBA00022475"/>
    </source>
</evidence>
<keyword evidence="13" id="KW-0560">Oxidoreductase</keyword>
<comment type="similarity">
    <text evidence="3">Belongs to the Rieske iron-sulfur protein family.</text>
</comment>
<comment type="caution">
    <text evidence="23">The sequence shown here is derived from an EMBL/GenBank/DDBJ whole genome shotgun (WGS) entry which is preliminary data.</text>
</comment>
<evidence type="ECO:0000313" key="23">
    <source>
        <dbReference type="EMBL" id="GAA2157320.1"/>
    </source>
</evidence>
<dbReference type="SUPFAM" id="SSF50022">
    <property type="entry name" value="ISP domain"/>
    <property type="match status" value="1"/>
</dbReference>
<proteinExistence type="inferred from homology"/>
<reference evidence="24" key="1">
    <citation type="journal article" date="2019" name="Int. J. Syst. Evol. Microbiol.">
        <title>The Global Catalogue of Microorganisms (GCM) 10K type strain sequencing project: providing services to taxonomists for standard genome sequencing and annotation.</title>
        <authorList>
            <consortium name="The Broad Institute Genomics Platform"/>
            <consortium name="The Broad Institute Genome Sequencing Center for Infectious Disease"/>
            <person name="Wu L."/>
            <person name="Ma J."/>
        </authorList>
    </citation>
    <scope>NUCLEOTIDE SEQUENCE [LARGE SCALE GENOMIC DNA]</scope>
    <source>
        <strain evidence="24">JCM 14560</strain>
    </source>
</reference>
<evidence type="ECO:0000256" key="3">
    <source>
        <dbReference type="ARBA" id="ARBA00010651"/>
    </source>
</evidence>
<dbReference type="Gene3D" id="2.102.10.10">
    <property type="entry name" value="Rieske [2Fe-2S] iron-sulphur domain"/>
    <property type="match status" value="1"/>
</dbReference>
<feature type="transmembrane region" description="Helical" evidence="21">
    <location>
        <begin position="83"/>
        <end position="104"/>
    </location>
</feature>
<keyword evidence="15" id="KW-0411">Iron-sulfur</keyword>
<dbReference type="InterPro" id="IPR017941">
    <property type="entry name" value="Rieske_2Fe-2S"/>
</dbReference>
<evidence type="ECO:0000256" key="5">
    <source>
        <dbReference type="ARBA" id="ARBA00022448"/>
    </source>
</evidence>
<evidence type="ECO:0000256" key="20">
    <source>
        <dbReference type="SAM" id="MobiDB-lite"/>
    </source>
</evidence>
<keyword evidence="10" id="KW-0479">Metal-binding</keyword>
<name>A0ABP5M2N6_9ACTN</name>
<keyword evidence="24" id="KW-1185">Reference proteome</keyword>